<dbReference type="RefSeq" id="WP_043065622.1">
    <property type="nucleotide sequence ID" value="NZ_BJOA01000022.1"/>
</dbReference>
<keyword evidence="1" id="KW-0472">Membrane</keyword>
<evidence type="ECO:0000313" key="3">
    <source>
        <dbReference type="EMBL" id="SDI69697.1"/>
    </source>
</evidence>
<dbReference type="STRING" id="47500.AF333_07975"/>
<feature type="transmembrane region" description="Helical" evidence="1">
    <location>
        <begin position="119"/>
        <end position="136"/>
    </location>
</feature>
<organism evidence="2 4">
    <name type="scientific">Aneurinibacillus migulanus</name>
    <name type="common">Bacillus migulanus</name>
    <dbReference type="NCBI Taxonomy" id="47500"/>
    <lineage>
        <taxon>Bacteria</taxon>
        <taxon>Bacillati</taxon>
        <taxon>Bacillota</taxon>
        <taxon>Bacilli</taxon>
        <taxon>Bacillales</taxon>
        <taxon>Paenibacillaceae</taxon>
        <taxon>Aneurinibacillus group</taxon>
        <taxon>Aneurinibacillus</taxon>
    </lineage>
</organism>
<name>A0A0D1XQU3_ANEMI</name>
<dbReference type="OrthoDB" id="2380880at2"/>
<feature type="transmembrane region" description="Helical" evidence="1">
    <location>
        <begin position="142"/>
        <end position="161"/>
    </location>
</feature>
<keyword evidence="4" id="KW-1185">Reference proteome</keyword>
<evidence type="ECO:0000313" key="2">
    <source>
        <dbReference type="EMBL" id="KON95434.1"/>
    </source>
</evidence>
<dbReference type="PATRIC" id="fig|47500.8.peg.6249"/>
<dbReference type="EMBL" id="LGUG01000004">
    <property type="protein sequence ID" value="KON95434.1"/>
    <property type="molecule type" value="Genomic_DNA"/>
</dbReference>
<keyword evidence="1" id="KW-1133">Transmembrane helix</keyword>
<feature type="transmembrane region" description="Helical" evidence="1">
    <location>
        <begin position="252"/>
        <end position="271"/>
    </location>
</feature>
<dbReference type="Proteomes" id="UP000182836">
    <property type="component" value="Unassembled WGS sequence"/>
</dbReference>
<keyword evidence="1" id="KW-0812">Transmembrane</keyword>
<proteinExistence type="predicted"/>
<feature type="transmembrane region" description="Helical" evidence="1">
    <location>
        <begin position="198"/>
        <end position="216"/>
    </location>
</feature>
<feature type="transmembrane region" description="Helical" evidence="1">
    <location>
        <begin position="168"/>
        <end position="186"/>
    </location>
</feature>
<sequence length="286" mass="32977">MKEQRKKIITAEIEYWRRSNLLPSQYCDFLLNLYTEGEAAGKHARDEASAGNEALPAFSVPRFEIKWLGVALLMVVLLYLAFHFTDFTLTMQMTLIGFLTLLFYIMGFMKEKSSLSSHLFLGLASMLLALGGVYALGLYKYLHSTIVLYLGAACIIWYLTGILADKRYLSFCALLGVQGVYGWFAYHKSYDQFTWWQMEAFWIPIAMILIVLGLLWKRRQEKTSAILLFSGILALFGAELESFFIPAADKDMLLYLLYLKIFIASFLLLSLKNFWWGWFSVQQPLR</sequence>
<evidence type="ECO:0000256" key="1">
    <source>
        <dbReference type="SAM" id="Phobius"/>
    </source>
</evidence>
<evidence type="ECO:0000313" key="5">
    <source>
        <dbReference type="Proteomes" id="UP000182836"/>
    </source>
</evidence>
<dbReference type="AlphaFoldDB" id="A0A0D1XQU3"/>
<reference evidence="3 5" key="2">
    <citation type="submission" date="2016-10" db="EMBL/GenBank/DDBJ databases">
        <authorList>
            <person name="de Groot N.N."/>
        </authorList>
    </citation>
    <scope>NUCLEOTIDE SEQUENCE [LARGE SCALE GENOMIC DNA]</scope>
    <source>
        <strain evidence="3 5">DSM 2895</strain>
    </source>
</reference>
<protein>
    <recommendedName>
        <fullName evidence="6">DUF2157 domain-containing protein</fullName>
    </recommendedName>
</protein>
<feature type="transmembrane region" description="Helical" evidence="1">
    <location>
        <begin position="65"/>
        <end position="82"/>
    </location>
</feature>
<dbReference type="GeneID" id="42305133"/>
<evidence type="ECO:0000313" key="4">
    <source>
        <dbReference type="Proteomes" id="UP000037269"/>
    </source>
</evidence>
<reference evidence="2 4" key="1">
    <citation type="submission" date="2015-07" db="EMBL/GenBank/DDBJ databases">
        <title>Fjat-14205 dsm 2895.</title>
        <authorList>
            <person name="Liu B."/>
            <person name="Wang J."/>
            <person name="Zhu Y."/>
            <person name="Liu G."/>
            <person name="Chen Q."/>
            <person name="Chen Z."/>
            <person name="Lan J."/>
            <person name="Che J."/>
            <person name="Ge C."/>
            <person name="Shi H."/>
            <person name="Pan Z."/>
            <person name="Liu X."/>
        </authorList>
    </citation>
    <scope>NUCLEOTIDE SEQUENCE [LARGE SCALE GENOMIC DNA]</scope>
    <source>
        <strain evidence="2 4">DSM 2895</strain>
    </source>
</reference>
<dbReference type="Proteomes" id="UP000037269">
    <property type="component" value="Unassembled WGS sequence"/>
</dbReference>
<accession>A0A0D1XQU3</accession>
<feature type="transmembrane region" description="Helical" evidence="1">
    <location>
        <begin position="225"/>
        <end position="246"/>
    </location>
</feature>
<evidence type="ECO:0008006" key="6">
    <source>
        <dbReference type="Google" id="ProtNLM"/>
    </source>
</evidence>
<gene>
    <name evidence="2" type="ORF">AF333_07975</name>
    <name evidence="3" type="ORF">SAMN04487909_106205</name>
</gene>
<dbReference type="EMBL" id="FNED01000006">
    <property type="protein sequence ID" value="SDI69697.1"/>
    <property type="molecule type" value="Genomic_DNA"/>
</dbReference>
<feature type="transmembrane region" description="Helical" evidence="1">
    <location>
        <begin position="88"/>
        <end position="107"/>
    </location>
</feature>